<proteinExistence type="predicted"/>
<dbReference type="NCBIfam" id="NF038083">
    <property type="entry name" value="CU044_5270_fam"/>
    <property type="match status" value="1"/>
</dbReference>
<dbReference type="InterPro" id="IPR047789">
    <property type="entry name" value="CU044_5270-like"/>
</dbReference>
<dbReference type="AlphaFoldDB" id="A0A7Y4P2F7"/>
<feature type="transmembrane region" description="Helical" evidence="1">
    <location>
        <begin position="57"/>
        <end position="74"/>
    </location>
</feature>
<protein>
    <submittedName>
        <fullName evidence="3">CU044_5270 family protein</fullName>
    </submittedName>
</protein>
<dbReference type="Proteomes" id="UP000553957">
    <property type="component" value="Unassembled WGS sequence"/>
</dbReference>
<name>A0A7Y4P2F7_9ACTN</name>
<organism evidence="3 4">
    <name type="scientific">Kribbella sandramycini</name>
    <dbReference type="NCBI Taxonomy" id="60450"/>
    <lineage>
        <taxon>Bacteria</taxon>
        <taxon>Bacillati</taxon>
        <taxon>Actinomycetota</taxon>
        <taxon>Actinomycetes</taxon>
        <taxon>Propionibacteriales</taxon>
        <taxon>Kribbellaceae</taxon>
        <taxon>Kribbella</taxon>
    </lineage>
</organism>
<dbReference type="RefSeq" id="WP_171677980.1">
    <property type="nucleotide sequence ID" value="NZ_BAAAGT010000008.1"/>
</dbReference>
<reference evidence="3 4" key="1">
    <citation type="submission" date="2020-05" db="EMBL/GenBank/DDBJ databases">
        <title>Genome sequence of Kribbella sandramycini ATCC 39419.</title>
        <authorList>
            <person name="Maclea K.S."/>
            <person name="Fair J.L."/>
        </authorList>
    </citation>
    <scope>NUCLEOTIDE SEQUENCE [LARGE SCALE GENOMIC DNA]</scope>
    <source>
        <strain evidence="3 4">ATCC 39419</strain>
    </source>
</reference>
<keyword evidence="1" id="KW-0472">Membrane</keyword>
<gene>
    <name evidence="2" type="ORF">HNR71_002651</name>
    <name evidence="3" type="ORF">HPO96_31250</name>
</gene>
<keyword evidence="4" id="KW-1185">Reference proteome</keyword>
<dbReference type="Proteomes" id="UP000534306">
    <property type="component" value="Unassembled WGS sequence"/>
</dbReference>
<evidence type="ECO:0000313" key="2">
    <source>
        <dbReference type="EMBL" id="MBB6567014.1"/>
    </source>
</evidence>
<accession>A0A7Y4P2F7</accession>
<reference evidence="2 5" key="2">
    <citation type="submission" date="2020-08" db="EMBL/GenBank/DDBJ databases">
        <title>Sequencing the genomes of 1000 actinobacteria strains.</title>
        <authorList>
            <person name="Klenk H.-P."/>
        </authorList>
    </citation>
    <scope>NUCLEOTIDE SEQUENCE [LARGE SCALE GENOMIC DNA]</scope>
    <source>
        <strain evidence="2 5">DSM 15626</strain>
    </source>
</reference>
<dbReference type="EMBL" id="JACHKF010000001">
    <property type="protein sequence ID" value="MBB6567014.1"/>
    <property type="molecule type" value="Genomic_DNA"/>
</dbReference>
<keyword evidence="1" id="KW-1133">Transmembrane helix</keyword>
<evidence type="ECO:0000313" key="4">
    <source>
        <dbReference type="Proteomes" id="UP000534306"/>
    </source>
</evidence>
<sequence>MPDLHSTDDLDRALSALNDDVQTDPVRLEQTRAAFLGAITQEPLMTTATKPHRRRRWLIATAAALALVAGGSLYSTTLAGGSAVADSLNGAADHVTSASDPVIPAGKYKKLTGRAWTGVYSEIRGGGLQWMEESVTEVWIPADVRGTWYKRETNTGRHQWIDGNDELARKNGITFKRSSTTSTAKCGAFFGGGLCGANGGWQDPSLDWLKGLPKDSKALYKRLDKDAPGRLEGNSRGETQLLVYANDALRSGVVPAETRATLYRALGNLKNLKIVDGAVNLDGREGVAYSSDDGSQREEVIIDPKTGDYIGNRQVATDGPRKGKTTGYTSLTTTIAPAPWK</sequence>
<evidence type="ECO:0000313" key="3">
    <source>
        <dbReference type="EMBL" id="NOL44736.1"/>
    </source>
</evidence>
<dbReference type="EMBL" id="JABJRC010000009">
    <property type="protein sequence ID" value="NOL44736.1"/>
    <property type="molecule type" value="Genomic_DNA"/>
</dbReference>
<comment type="caution">
    <text evidence="3">The sequence shown here is derived from an EMBL/GenBank/DDBJ whole genome shotgun (WGS) entry which is preliminary data.</text>
</comment>
<keyword evidence="1" id="KW-0812">Transmembrane</keyword>
<evidence type="ECO:0000313" key="5">
    <source>
        <dbReference type="Proteomes" id="UP000553957"/>
    </source>
</evidence>
<evidence type="ECO:0000256" key="1">
    <source>
        <dbReference type="SAM" id="Phobius"/>
    </source>
</evidence>